<evidence type="ECO:0000313" key="2">
    <source>
        <dbReference type="EMBL" id="DAB38362.1"/>
    </source>
</evidence>
<feature type="coiled-coil region" evidence="1">
    <location>
        <begin position="11"/>
        <end position="42"/>
    </location>
</feature>
<accession>A0A2D3WAK8</accession>
<name>A0A2D3WAK8_9BACT</name>
<evidence type="ECO:0000313" key="3">
    <source>
        <dbReference type="Proteomes" id="UP000228859"/>
    </source>
</evidence>
<protein>
    <submittedName>
        <fullName evidence="2">Uncharacterized protein</fullName>
    </submittedName>
</protein>
<organism evidence="2 3">
    <name type="scientific">Sulfuricurvum kujiense</name>
    <dbReference type="NCBI Taxonomy" id="148813"/>
    <lineage>
        <taxon>Bacteria</taxon>
        <taxon>Pseudomonadati</taxon>
        <taxon>Campylobacterota</taxon>
        <taxon>Epsilonproteobacteria</taxon>
        <taxon>Campylobacterales</taxon>
        <taxon>Sulfurimonadaceae</taxon>
        <taxon>Sulfuricurvum</taxon>
    </lineage>
</organism>
<evidence type="ECO:0000256" key="1">
    <source>
        <dbReference type="SAM" id="Coils"/>
    </source>
</evidence>
<gene>
    <name evidence="2" type="ORF">CFH83_06335</name>
</gene>
<proteinExistence type="predicted"/>
<keyword evidence="1" id="KW-0175">Coiled coil</keyword>
<dbReference type="RefSeq" id="WP_294897043.1">
    <property type="nucleotide sequence ID" value="NZ_DLUI01000090.1"/>
</dbReference>
<dbReference type="Proteomes" id="UP000228859">
    <property type="component" value="Unassembled WGS sequence"/>
</dbReference>
<comment type="caution">
    <text evidence="2">The sequence shown here is derived from an EMBL/GenBank/DDBJ whole genome shotgun (WGS) entry which is preliminary data.</text>
</comment>
<sequence>MSKQCSTAEKIDQIDAEMQEIMAELENLISEKYDRMDHEQKTANTEAFLQFFDRVMGQISKE</sequence>
<dbReference type="EMBL" id="DLUI01000090">
    <property type="protein sequence ID" value="DAB38362.1"/>
    <property type="molecule type" value="Genomic_DNA"/>
</dbReference>
<reference evidence="2 3" key="1">
    <citation type="journal article" date="2017" name="Front. Microbiol.">
        <title>Comparative Genomic Analysis of the Class Epsilonproteobacteria and Proposed Reclassification to Epsilonbacteraeota (phyl. nov.).</title>
        <authorList>
            <person name="Waite D.W."/>
            <person name="Vanwonterghem I."/>
            <person name="Rinke C."/>
            <person name="Parks D.H."/>
            <person name="Zhang Y."/>
            <person name="Takai K."/>
            <person name="Sievert S.M."/>
            <person name="Simon J."/>
            <person name="Campbell B.J."/>
            <person name="Hanson T.E."/>
            <person name="Woyke T."/>
            <person name="Klotz M.G."/>
            <person name="Hugenholtz P."/>
        </authorList>
    </citation>
    <scope>NUCLEOTIDE SEQUENCE [LARGE SCALE GENOMIC DNA]</scope>
    <source>
        <strain evidence="2">UBA12443</strain>
    </source>
</reference>
<dbReference type="AlphaFoldDB" id="A0A2D3WAK8"/>